<dbReference type="GO" id="GO:0005524">
    <property type="term" value="F:ATP binding"/>
    <property type="evidence" value="ECO:0007669"/>
    <property type="project" value="InterPro"/>
</dbReference>
<keyword evidence="3" id="KW-1185">Reference proteome</keyword>
<comment type="caution">
    <text evidence="2">The sequence shown here is derived from an EMBL/GenBank/DDBJ whole genome shotgun (WGS) entry which is preliminary data.</text>
</comment>
<sequence length="265" mass="28752">MTHDTEHLTLRALTSTETTARAKRVTAHNPTLPACPTCNAPAFVGYAYTPWSDIAHDCNCVADREGAYLVGLRRAWQARTALPAYLATLPERYRAYTLPGLRTTFENTQARAACEGLDRANVYLYGPAGTGKTYLAVATGRAYAEQGRSVRFWSLNLLIGAYRDAIANRTRAPELASVDVLVLDDCGKLKPSEYVYEQVYNLLEARWADAKTTMFTAQHNPGKVALTLTPAGNEDAAGALASRMGSGYVFEIAGDDERCKSGGAS</sequence>
<gene>
    <name evidence="2" type="ORF">DES52_116103</name>
</gene>
<reference evidence="2 3" key="1">
    <citation type="submission" date="2018-06" db="EMBL/GenBank/DDBJ databases">
        <title>Genomic Encyclopedia of Type Strains, Phase IV (KMG-IV): sequencing the most valuable type-strain genomes for metagenomic binning, comparative biology and taxonomic classification.</title>
        <authorList>
            <person name="Goeker M."/>
        </authorList>
    </citation>
    <scope>NUCLEOTIDE SEQUENCE [LARGE SCALE GENOMIC DNA]</scope>
    <source>
        <strain evidence="2 3">DSM 18048</strain>
    </source>
</reference>
<dbReference type="InterPro" id="IPR002611">
    <property type="entry name" value="IstB_ATP-bd"/>
</dbReference>
<proteinExistence type="predicted"/>
<evidence type="ECO:0000313" key="3">
    <source>
        <dbReference type="Proteomes" id="UP000248326"/>
    </source>
</evidence>
<dbReference type="RefSeq" id="WP_110888216.1">
    <property type="nucleotide sequence ID" value="NZ_QJSX01000016.1"/>
</dbReference>
<dbReference type="GO" id="GO:0006260">
    <property type="term" value="P:DNA replication"/>
    <property type="evidence" value="ECO:0007669"/>
    <property type="project" value="TreeGrafter"/>
</dbReference>
<dbReference type="Pfam" id="PF01695">
    <property type="entry name" value="IstB_IS21"/>
    <property type="match status" value="1"/>
</dbReference>
<dbReference type="PANTHER" id="PTHR30050:SF4">
    <property type="entry name" value="ATP-BINDING PROTEIN RV3427C IN INSERTION SEQUENCE-RELATED"/>
    <property type="match status" value="1"/>
</dbReference>
<evidence type="ECO:0000259" key="1">
    <source>
        <dbReference type="Pfam" id="PF01695"/>
    </source>
</evidence>
<dbReference type="CDD" id="cd00009">
    <property type="entry name" value="AAA"/>
    <property type="match status" value="1"/>
</dbReference>
<dbReference type="Proteomes" id="UP000248326">
    <property type="component" value="Unassembled WGS sequence"/>
</dbReference>
<dbReference type="OrthoDB" id="34380at2"/>
<dbReference type="EMBL" id="QJSX01000016">
    <property type="protein sequence ID" value="PYE51036.1"/>
    <property type="molecule type" value="Genomic_DNA"/>
</dbReference>
<evidence type="ECO:0000313" key="2">
    <source>
        <dbReference type="EMBL" id="PYE51036.1"/>
    </source>
</evidence>
<protein>
    <submittedName>
        <fullName evidence="2">DNA replication protein DnaC</fullName>
    </submittedName>
</protein>
<name>A0A318S1C6_9DEIO</name>
<dbReference type="SUPFAM" id="SSF52540">
    <property type="entry name" value="P-loop containing nucleoside triphosphate hydrolases"/>
    <property type="match status" value="1"/>
</dbReference>
<dbReference type="InterPro" id="IPR027417">
    <property type="entry name" value="P-loop_NTPase"/>
</dbReference>
<organism evidence="2 3">
    <name type="scientific">Deinococcus yavapaiensis KR-236</name>
    <dbReference type="NCBI Taxonomy" id="694435"/>
    <lineage>
        <taxon>Bacteria</taxon>
        <taxon>Thermotogati</taxon>
        <taxon>Deinococcota</taxon>
        <taxon>Deinococci</taxon>
        <taxon>Deinococcales</taxon>
        <taxon>Deinococcaceae</taxon>
        <taxon>Deinococcus</taxon>
    </lineage>
</organism>
<dbReference type="PANTHER" id="PTHR30050">
    <property type="entry name" value="CHROMOSOMAL REPLICATION INITIATOR PROTEIN DNAA"/>
    <property type="match status" value="1"/>
</dbReference>
<dbReference type="Gene3D" id="3.40.50.300">
    <property type="entry name" value="P-loop containing nucleotide triphosphate hydrolases"/>
    <property type="match status" value="1"/>
</dbReference>
<feature type="domain" description="IstB-like ATP-binding" evidence="1">
    <location>
        <begin position="118"/>
        <end position="225"/>
    </location>
</feature>
<accession>A0A318S1C6</accession>
<dbReference type="AlphaFoldDB" id="A0A318S1C6"/>